<reference evidence="1" key="1">
    <citation type="journal article" date="2020" name="Stud. Mycol.">
        <title>101 Dothideomycetes genomes: a test case for predicting lifestyles and emergence of pathogens.</title>
        <authorList>
            <person name="Haridas S."/>
            <person name="Albert R."/>
            <person name="Binder M."/>
            <person name="Bloem J."/>
            <person name="Labutti K."/>
            <person name="Salamov A."/>
            <person name="Andreopoulos B."/>
            <person name="Baker S."/>
            <person name="Barry K."/>
            <person name="Bills G."/>
            <person name="Bluhm B."/>
            <person name="Cannon C."/>
            <person name="Castanera R."/>
            <person name="Culley D."/>
            <person name="Daum C."/>
            <person name="Ezra D."/>
            <person name="Gonzalez J."/>
            <person name="Henrissat B."/>
            <person name="Kuo A."/>
            <person name="Liang C."/>
            <person name="Lipzen A."/>
            <person name="Lutzoni F."/>
            <person name="Magnuson J."/>
            <person name="Mondo S."/>
            <person name="Nolan M."/>
            <person name="Ohm R."/>
            <person name="Pangilinan J."/>
            <person name="Park H.-J."/>
            <person name="Ramirez L."/>
            <person name="Alfaro M."/>
            <person name="Sun H."/>
            <person name="Tritt A."/>
            <person name="Yoshinaga Y."/>
            <person name="Zwiers L.-H."/>
            <person name="Turgeon B."/>
            <person name="Goodwin S."/>
            <person name="Spatafora J."/>
            <person name="Crous P."/>
            <person name="Grigoriev I."/>
        </authorList>
    </citation>
    <scope>NUCLEOTIDE SEQUENCE</scope>
    <source>
        <strain evidence="1">CBS 525.71</strain>
    </source>
</reference>
<dbReference type="Proteomes" id="UP000799754">
    <property type="component" value="Unassembled WGS sequence"/>
</dbReference>
<sequence length="95" mass="10153">VGSIYTTLLSGLSLVIAIVQPRCGLIISNPGAFSPSSATLLTAFLAKTIEVTFVMTFLVFLGQILSRCAGRRKGISRACAAMRSWILYAISNLRS</sequence>
<comment type="caution">
    <text evidence="1">The sequence shown here is derived from an EMBL/GenBank/DDBJ whole genome shotgun (WGS) entry which is preliminary data.</text>
</comment>
<evidence type="ECO:0000313" key="1">
    <source>
        <dbReference type="EMBL" id="KAF2627074.1"/>
    </source>
</evidence>
<keyword evidence="2" id="KW-1185">Reference proteome</keyword>
<gene>
    <name evidence="1" type="ORF">BU25DRAFT_342087</name>
</gene>
<proteinExistence type="predicted"/>
<dbReference type="EMBL" id="MU006718">
    <property type="protein sequence ID" value="KAF2627074.1"/>
    <property type="molecule type" value="Genomic_DNA"/>
</dbReference>
<organism evidence="1 2">
    <name type="scientific">Macroventuria anomochaeta</name>
    <dbReference type="NCBI Taxonomy" id="301207"/>
    <lineage>
        <taxon>Eukaryota</taxon>
        <taxon>Fungi</taxon>
        <taxon>Dikarya</taxon>
        <taxon>Ascomycota</taxon>
        <taxon>Pezizomycotina</taxon>
        <taxon>Dothideomycetes</taxon>
        <taxon>Pleosporomycetidae</taxon>
        <taxon>Pleosporales</taxon>
        <taxon>Pleosporineae</taxon>
        <taxon>Didymellaceae</taxon>
        <taxon>Macroventuria</taxon>
    </lineage>
</organism>
<accession>A0ACB6S105</accession>
<name>A0ACB6S105_9PLEO</name>
<evidence type="ECO:0000313" key="2">
    <source>
        <dbReference type="Proteomes" id="UP000799754"/>
    </source>
</evidence>
<feature type="non-terminal residue" evidence="1">
    <location>
        <position position="1"/>
    </location>
</feature>
<protein>
    <submittedName>
        <fullName evidence="1">Uncharacterized protein</fullName>
    </submittedName>
</protein>